<evidence type="ECO:0000313" key="2">
    <source>
        <dbReference type="Proteomes" id="UP000821845"/>
    </source>
</evidence>
<gene>
    <name evidence="1" type="ORF">HPB50_004028</name>
</gene>
<dbReference type="EMBL" id="CM023482">
    <property type="protein sequence ID" value="KAH6937767.1"/>
    <property type="molecule type" value="Genomic_DNA"/>
</dbReference>
<evidence type="ECO:0000313" key="1">
    <source>
        <dbReference type="EMBL" id="KAH6937767.1"/>
    </source>
</evidence>
<dbReference type="Proteomes" id="UP000821845">
    <property type="component" value="Chromosome 2"/>
</dbReference>
<proteinExistence type="predicted"/>
<protein>
    <submittedName>
        <fullName evidence="1">Uncharacterized protein</fullName>
    </submittedName>
</protein>
<accession>A0ACB7SUP4</accession>
<comment type="caution">
    <text evidence="1">The sequence shown here is derived from an EMBL/GenBank/DDBJ whole genome shotgun (WGS) entry which is preliminary data.</text>
</comment>
<reference evidence="1" key="1">
    <citation type="submission" date="2020-05" db="EMBL/GenBank/DDBJ databases">
        <title>Large-scale comparative analyses of tick genomes elucidate their genetic diversity and vector capacities.</title>
        <authorList>
            <person name="Jia N."/>
            <person name="Wang J."/>
            <person name="Shi W."/>
            <person name="Du L."/>
            <person name="Sun Y."/>
            <person name="Zhan W."/>
            <person name="Jiang J."/>
            <person name="Wang Q."/>
            <person name="Zhang B."/>
            <person name="Ji P."/>
            <person name="Sakyi L.B."/>
            <person name="Cui X."/>
            <person name="Yuan T."/>
            <person name="Jiang B."/>
            <person name="Yang W."/>
            <person name="Lam T.T.-Y."/>
            <person name="Chang Q."/>
            <person name="Ding S."/>
            <person name="Wang X."/>
            <person name="Zhu J."/>
            <person name="Ruan X."/>
            <person name="Zhao L."/>
            <person name="Wei J."/>
            <person name="Que T."/>
            <person name="Du C."/>
            <person name="Cheng J."/>
            <person name="Dai P."/>
            <person name="Han X."/>
            <person name="Huang E."/>
            <person name="Gao Y."/>
            <person name="Liu J."/>
            <person name="Shao H."/>
            <person name="Ye R."/>
            <person name="Li L."/>
            <person name="Wei W."/>
            <person name="Wang X."/>
            <person name="Wang C."/>
            <person name="Yang T."/>
            <person name="Huo Q."/>
            <person name="Li W."/>
            <person name="Guo W."/>
            <person name="Chen H."/>
            <person name="Zhou L."/>
            <person name="Ni X."/>
            <person name="Tian J."/>
            <person name="Zhou Y."/>
            <person name="Sheng Y."/>
            <person name="Liu T."/>
            <person name="Pan Y."/>
            <person name="Xia L."/>
            <person name="Li J."/>
            <person name="Zhao F."/>
            <person name="Cao W."/>
        </authorList>
    </citation>
    <scope>NUCLEOTIDE SEQUENCE</scope>
    <source>
        <strain evidence="1">Hyas-2018</strain>
    </source>
</reference>
<keyword evidence="2" id="KW-1185">Reference proteome</keyword>
<organism evidence="1 2">
    <name type="scientific">Hyalomma asiaticum</name>
    <name type="common">Tick</name>
    <dbReference type="NCBI Taxonomy" id="266040"/>
    <lineage>
        <taxon>Eukaryota</taxon>
        <taxon>Metazoa</taxon>
        <taxon>Ecdysozoa</taxon>
        <taxon>Arthropoda</taxon>
        <taxon>Chelicerata</taxon>
        <taxon>Arachnida</taxon>
        <taxon>Acari</taxon>
        <taxon>Parasitiformes</taxon>
        <taxon>Ixodida</taxon>
        <taxon>Ixodoidea</taxon>
        <taxon>Ixodidae</taxon>
        <taxon>Hyalomminae</taxon>
        <taxon>Hyalomma</taxon>
    </lineage>
</organism>
<name>A0ACB7SUP4_HYAAI</name>
<sequence length="62" mass="6769">MPKKTPDLAVLCWLRSNTSTCHHFGPTALACGYCRSAPTSIYGKSPANRLGTGIWCPPYLRT</sequence>